<dbReference type="PANTHER" id="PTHR30329">
    <property type="entry name" value="STATOR ELEMENT OF FLAGELLAR MOTOR COMPLEX"/>
    <property type="match status" value="1"/>
</dbReference>
<keyword evidence="7" id="KW-1185">Reference proteome</keyword>
<dbReference type="InterPro" id="IPR050330">
    <property type="entry name" value="Bact_OuterMem_StrucFunc"/>
</dbReference>
<dbReference type="InterPro" id="IPR025713">
    <property type="entry name" value="MotB-like_N_dom"/>
</dbReference>
<gene>
    <name evidence="6" type="ORF">GQ651_09895</name>
</gene>
<reference evidence="6 7" key="1">
    <citation type="submission" date="2019-12" db="EMBL/GenBank/DDBJ databases">
        <authorList>
            <person name="Lee S.D."/>
        </authorList>
    </citation>
    <scope>NUCLEOTIDE SEQUENCE [LARGE SCALE GENOMIC DNA]</scope>
    <source>
        <strain evidence="6 7">GH1-50</strain>
    </source>
</reference>
<dbReference type="AlphaFoldDB" id="A0A7C9MAN3"/>
<dbReference type="Proteomes" id="UP000480350">
    <property type="component" value="Unassembled WGS sequence"/>
</dbReference>
<dbReference type="Gene3D" id="3.30.1330.60">
    <property type="entry name" value="OmpA-like domain"/>
    <property type="match status" value="1"/>
</dbReference>
<organism evidence="6 7">
    <name type="scientific">Kangsaoukella pontilimi</name>
    <dbReference type="NCBI Taxonomy" id="2691042"/>
    <lineage>
        <taxon>Bacteria</taxon>
        <taxon>Pseudomonadati</taxon>
        <taxon>Pseudomonadota</taxon>
        <taxon>Alphaproteobacteria</taxon>
        <taxon>Rhodobacterales</taxon>
        <taxon>Paracoccaceae</taxon>
        <taxon>Kangsaoukella</taxon>
    </lineage>
</organism>
<evidence type="ECO:0000256" key="2">
    <source>
        <dbReference type="ARBA" id="ARBA00022692"/>
    </source>
</evidence>
<accession>A0A7C9MAN3</accession>
<sequence length="268" mass="28038">MAADAKAPIIVKRKKIIQGGHHGGAWKVAYADFVTAMMAFFLLMWLLGATNEKQRKGIADYFNPSIPINKVSGGGDGAFGGDSVFTEVALANSGTGAALLAPGLETQNGTSDLESEEGGGEASFDDVQAALSGRGGESLVSDLLARHIISEISDEGLIVELFATPDAPLFQAEAPTPLLTALLEATAEAARLVRNEIAIEVHVAAGGLDPWSLSVIRSDGVRSTLVGAGLPSARFQRITGFGAGQPVMRDPGAPRNERVEVILLRHRL</sequence>
<keyword evidence="2 4" id="KW-0812">Transmembrane</keyword>
<dbReference type="GO" id="GO:0016020">
    <property type="term" value="C:membrane"/>
    <property type="evidence" value="ECO:0007669"/>
    <property type="project" value="UniProtKB-SubCell"/>
</dbReference>
<evidence type="ECO:0000256" key="3">
    <source>
        <dbReference type="ARBA" id="ARBA00023136"/>
    </source>
</evidence>
<dbReference type="RefSeq" id="WP_160764096.1">
    <property type="nucleotide sequence ID" value="NZ_WUPT01000002.1"/>
</dbReference>
<feature type="transmembrane region" description="Helical" evidence="4">
    <location>
        <begin position="28"/>
        <end position="47"/>
    </location>
</feature>
<comment type="caution">
    <text evidence="6">The sequence shown here is derived from an EMBL/GenBank/DDBJ whole genome shotgun (WGS) entry which is preliminary data.</text>
</comment>
<evidence type="ECO:0000313" key="7">
    <source>
        <dbReference type="Proteomes" id="UP000480350"/>
    </source>
</evidence>
<dbReference type="InterPro" id="IPR036737">
    <property type="entry name" value="OmpA-like_sf"/>
</dbReference>
<comment type="subcellular location">
    <subcellularLocation>
        <location evidence="1">Membrane</location>
    </subcellularLocation>
</comment>
<dbReference type="Pfam" id="PF13677">
    <property type="entry name" value="MotB_plug"/>
    <property type="match status" value="1"/>
</dbReference>
<proteinExistence type="predicted"/>
<evidence type="ECO:0000313" key="6">
    <source>
        <dbReference type="EMBL" id="MXQ08153.1"/>
    </source>
</evidence>
<protein>
    <submittedName>
        <fullName evidence="6">Chemotaxis protein MotB</fullName>
    </submittedName>
</protein>
<evidence type="ECO:0000256" key="4">
    <source>
        <dbReference type="SAM" id="Phobius"/>
    </source>
</evidence>
<feature type="domain" description="Motility protein B-like N-terminal" evidence="5">
    <location>
        <begin position="14"/>
        <end position="64"/>
    </location>
</feature>
<name>A0A7C9MAN3_9RHOB</name>
<evidence type="ECO:0000256" key="1">
    <source>
        <dbReference type="ARBA" id="ARBA00004370"/>
    </source>
</evidence>
<evidence type="ECO:0000259" key="5">
    <source>
        <dbReference type="Pfam" id="PF13677"/>
    </source>
</evidence>
<reference evidence="6 7" key="2">
    <citation type="submission" date="2020-03" db="EMBL/GenBank/DDBJ databases">
        <title>Kangsaoukella pontilimi gen. nov., sp. nov., a new member of the family Rhodobacteraceae isolated from a tidal mudflat.</title>
        <authorList>
            <person name="Kim I.S."/>
        </authorList>
    </citation>
    <scope>NUCLEOTIDE SEQUENCE [LARGE SCALE GENOMIC DNA]</scope>
    <source>
        <strain evidence="6 7">GH1-50</strain>
    </source>
</reference>
<dbReference type="PANTHER" id="PTHR30329:SF21">
    <property type="entry name" value="LIPOPROTEIN YIAD-RELATED"/>
    <property type="match status" value="1"/>
</dbReference>
<dbReference type="EMBL" id="WUPT01000002">
    <property type="protein sequence ID" value="MXQ08153.1"/>
    <property type="molecule type" value="Genomic_DNA"/>
</dbReference>
<keyword evidence="3 4" id="KW-0472">Membrane</keyword>
<dbReference type="SUPFAM" id="SSF103088">
    <property type="entry name" value="OmpA-like"/>
    <property type="match status" value="1"/>
</dbReference>
<keyword evidence="4" id="KW-1133">Transmembrane helix</keyword>